<dbReference type="InterPro" id="IPR038694">
    <property type="entry name" value="DUF427_sf"/>
</dbReference>
<proteinExistence type="predicted"/>
<dbReference type="EMBL" id="CP147846">
    <property type="protein sequence ID" value="WXG67285.1"/>
    <property type="molecule type" value="Genomic_DNA"/>
</dbReference>
<dbReference type="InterPro" id="IPR007361">
    <property type="entry name" value="DUF427"/>
</dbReference>
<dbReference type="RefSeq" id="WP_338886722.1">
    <property type="nucleotide sequence ID" value="NZ_CP147846.1"/>
</dbReference>
<name>A0ABZ2PE46_9NOCA</name>
<dbReference type="PANTHER" id="PTHR43058">
    <property type="entry name" value="SLR0655 PROTEIN"/>
    <property type="match status" value="1"/>
</dbReference>
<evidence type="ECO:0000256" key="1">
    <source>
        <dbReference type="SAM" id="MobiDB-lite"/>
    </source>
</evidence>
<feature type="domain" description="DUF427" evidence="2">
    <location>
        <begin position="32"/>
        <end position="124"/>
    </location>
</feature>
<dbReference type="Proteomes" id="UP001432000">
    <property type="component" value="Chromosome"/>
</dbReference>
<sequence length="165" mass="18382">MSIVTPQVPGPGQESVWDYPRPPKLEQSNRLITVRFQGVLVAETRDAWRVLETSHPPTWYIPRDDVAANALRPSEARSTHCEWKGAATYWDVNGHDAVSEGAAWSYETPTEQFLPITGHLAFSPSRLECEVDGERATPQEGGFYEGWITSDVVGPFKGIPGSWGW</sequence>
<dbReference type="Pfam" id="PF04248">
    <property type="entry name" value="NTP_transf_9"/>
    <property type="match status" value="1"/>
</dbReference>
<evidence type="ECO:0000313" key="4">
    <source>
        <dbReference type="Proteomes" id="UP001432000"/>
    </source>
</evidence>
<dbReference type="PANTHER" id="PTHR43058:SF1">
    <property type="entry name" value="DUF427 DOMAIN-CONTAINING PROTEIN"/>
    <property type="match status" value="1"/>
</dbReference>
<accession>A0ABZ2PE46</accession>
<reference evidence="3 4" key="1">
    <citation type="submission" date="2024-03" db="EMBL/GenBank/DDBJ databases">
        <title>Natural products discovery in diverse microorganisms through a two-stage MS feature dereplication strategy.</title>
        <authorList>
            <person name="Zhang R."/>
        </authorList>
    </citation>
    <scope>NUCLEOTIDE SEQUENCE [LARGE SCALE GENOMIC DNA]</scope>
    <source>
        <strain evidence="3 4">18930</strain>
    </source>
</reference>
<dbReference type="Gene3D" id="2.170.150.40">
    <property type="entry name" value="Domain of unknown function (DUF427)"/>
    <property type="match status" value="1"/>
</dbReference>
<evidence type="ECO:0000259" key="2">
    <source>
        <dbReference type="Pfam" id="PF04248"/>
    </source>
</evidence>
<feature type="region of interest" description="Disordered" evidence="1">
    <location>
        <begin position="1"/>
        <end position="20"/>
    </location>
</feature>
<evidence type="ECO:0000313" key="3">
    <source>
        <dbReference type="EMBL" id="WXG67285.1"/>
    </source>
</evidence>
<gene>
    <name evidence="3" type="ORF">WDS16_18780</name>
</gene>
<protein>
    <submittedName>
        <fullName evidence="3">DUF427 domain-containing protein</fullName>
    </submittedName>
</protein>
<keyword evidence="4" id="KW-1185">Reference proteome</keyword>
<organism evidence="3 4">
    <name type="scientific">Rhodococcus sovatensis</name>
    <dbReference type="NCBI Taxonomy" id="1805840"/>
    <lineage>
        <taxon>Bacteria</taxon>
        <taxon>Bacillati</taxon>
        <taxon>Actinomycetota</taxon>
        <taxon>Actinomycetes</taxon>
        <taxon>Mycobacteriales</taxon>
        <taxon>Nocardiaceae</taxon>
        <taxon>Rhodococcus</taxon>
    </lineage>
</organism>